<protein>
    <submittedName>
        <fullName evidence="1">Uncharacterized protein</fullName>
    </submittedName>
</protein>
<sequence>MASDLPKKDWVSILKRNHAMTRDNILRALCHVDQDGERRALQAELDRLDAKYLGNRKTKTRKEGFGVRNPQRQMPHEHHFFVEHLPKKPYCTNDLNPA</sequence>
<organism evidence="1">
    <name type="scientific">Acidithiobacillus ferrianus</name>
    <dbReference type="NCBI Taxonomy" id="2678518"/>
    <lineage>
        <taxon>Bacteria</taxon>
        <taxon>Pseudomonadati</taxon>
        <taxon>Pseudomonadota</taxon>
        <taxon>Acidithiobacillia</taxon>
        <taxon>Acidithiobacillales</taxon>
        <taxon>Acidithiobacillaceae</taxon>
        <taxon>Acidithiobacillus</taxon>
    </lineage>
</organism>
<accession>A0A845UJ93</accession>
<evidence type="ECO:0000313" key="1">
    <source>
        <dbReference type="EMBL" id="NDU41758.1"/>
    </source>
</evidence>
<gene>
    <name evidence="1" type="ORF">GL267_03580</name>
</gene>
<name>A0A845UJ93_9PROT</name>
<comment type="caution">
    <text evidence="1">The sequence shown here is derived from an EMBL/GenBank/DDBJ whole genome shotgun (WGS) entry which is preliminary data.</text>
</comment>
<dbReference type="EMBL" id="WNJL01000014">
    <property type="protein sequence ID" value="NDU41758.1"/>
    <property type="molecule type" value="Genomic_DNA"/>
</dbReference>
<proteinExistence type="predicted"/>
<dbReference type="AlphaFoldDB" id="A0A845UJ93"/>
<reference evidence="1" key="1">
    <citation type="submission" date="2019-11" db="EMBL/GenBank/DDBJ databases">
        <title>Acidithiobacillus ferrianus sp. nov.: a facultatively anaerobic and extremely acidophilic chemolithoautotroph.</title>
        <authorList>
            <person name="Norris P.R."/>
            <person name="Falagan C."/>
            <person name="Moya-Beltran A."/>
            <person name="Castro M."/>
            <person name="Quatrini R."/>
            <person name="Johnson D.B."/>
        </authorList>
    </citation>
    <scope>NUCLEOTIDE SEQUENCE [LARGE SCALE GENOMIC DNA]</scope>
    <source>
        <strain evidence="1">MG</strain>
    </source>
</reference>
<dbReference type="RefSeq" id="WP_163096614.1">
    <property type="nucleotide sequence ID" value="NZ_CP127523.1"/>
</dbReference>